<dbReference type="RefSeq" id="WP_271925526.1">
    <property type="nucleotide sequence ID" value="NZ_JAQNDO010000001.1"/>
</dbReference>
<gene>
    <name evidence="2" type="ORF">POL67_37895</name>
</gene>
<name>A0ABT5F0M4_9BACT</name>
<organism evidence="2 3">
    <name type="scientific">Polyangium mundeleinium</name>
    <dbReference type="NCBI Taxonomy" id="2995306"/>
    <lineage>
        <taxon>Bacteria</taxon>
        <taxon>Pseudomonadati</taxon>
        <taxon>Myxococcota</taxon>
        <taxon>Polyangia</taxon>
        <taxon>Polyangiales</taxon>
        <taxon>Polyangiaceae</taxon>
        <taxon>Polyangium</taxon>
    </lineage>
</organism>
<feature type="compositionally biased region" description="Basic and acidic residues" evidence="1">
    <location>
        <begin position="251"/>
        <end position="261"/>
    </location>
</feature>
<dbReference type="Proteomes" id="UP001221411">
    <property type="component" value="Unassembled WGS sequence"/>
</dbReference>
<keyword evidence="3" id="KW-1185">Reference proteome</keyword>
<reference evidence="2 3" key="1">
    <citation type="submission" date="2022-11" db="EMBL/GenBank/DDBJ databases">
        <title>Minimal conservation of predation-associated metabolite biosynthetic gene clusters underscores biosynthetic potential of Myxococcota including descriptions for ten novel species: Archangium lansinium sp. nov., Myxococcus landrumus sp. nov., Nannocystis bai.</title>
        <authorList>
            <person name="Ahearne A."/>
            <person name="Stevens C."/>
            <person name="Dowd S."/>
        </authorList>
    </citation>
    <scope>NUCLEOTIDE SEQUENCE [LARGE SCALE GENOMIC DNA]</scope>
    <source>
        <strain evidence="2 3">RJM3</strain>
    </source>
</reference>
<proteinExistence type="predicted"/>
<comment type="caution">
    <text evidence="2">The sequence shown here is derived from an EMBL/GenBank/DDBJ whole genome shotgun (WGS) entry which is preliminary data.</text>
</comment>
<feature type="compositionally biased region" description="Low complexity" evidence="1">
    <location>
        <begin position="266"/>
        <end position="277"/>
    </location>
</feature>
<evidence type="ECO:0000313" key="3">
    <source>
        <dbReference type="Proteomes" id="UP001221411"/>
    </source>
</evidence>
<accession>A0ABT5F0M4</accession>
<evidence type="ECO:0000256" key="1">
    <source>
        <dbReference type="SAM" id="MobiDB-lite"/>
    </source>
</evidence>
<sequence>MPAMLVNLTDFLNLVQFPTGRRIYTFHRVYDIAKALPAPAVDALVAEAIAADEKTFALEQRWATKRRTGKPSAKQVRDQKALQRLDIQLDNALSGFRGAAEALLKGADEDEDKELIADVETLLHAVFPNGVAAITNAPYDVELVAVHAIVGKLQGELAPLVQKLGLGVNAARITKLVMKYDEALKSTDDLDFGMVKAAREAGQNYLLRIVAKILGTYDEPTGDHAQKRAALLAPVVKQSEAIRSHIRARRSTPDIDPKTGEEQLPEEAAGTGGAEEAPPAPGG</sequence>
<feature type="region of interest" description="Disordered" evidence="1">
    <location>
        <begin position="245"/>
        <end position="283"/>
    </location>
</feature>
<protein>
    <submittedName>
        <fullName evidence="2">Uncharacterized protein</fullName>
    </submittedName>
</protein>
<dbReference type="EMBL" id="JAQNDO010000001">
    <property type="protein sequence ID" value="MDC0747164.1"/>
    <property type="molecule type" value="Genomic_DNA"/>
</dbReference>
<evidence type="ECO:0000313" key="2">
    <source>
        <dbReference type="EMBL" id="MDC0747164.1"/>
    </source>
</evidence>